<evidence type="ECO:0000313" key="2">
    <source>
        <dbReference type="EMBL" id="PNU04636.1"/>
    </source>
</evidence>
<keyword evidence="3" id="KW-1185">Reference proteome</keyword>
<evidence type="ECO:0000256" key="1">
    <source>
        <dbReference type="SAM" id="MobiDB-lite"/>
    </source>
</evidence>
<dbReference type="Proteomes" id="UP000236327">
    <property type="component" value="Unassembled WGS sequence"/>
</dbReference>
<sequence>MSPQLLAPPPALPKVQRSADGQMTGADAQTSLQALYDVAGQIRAALVELQSEVRLAQGNSDAQGR</sequence>
<proteinExistence type="predicted"/>
<feature type="region of interest" description="Disordered" evidence="1">
    <location>
        <begin position="1"/>
        <end position="23"/>
    </location>
</feature>
<gene>
    <name evidence="2" type="ORF">A8V01_19220</name>
</gene>
<dbReference type="OrthoDB" id="7511141at2"/>
<organism evidence="2 3">
    <name type="scientific">Novosphingobium guangzhouense</name>
    <dbReference type="NCBI Taxonomy" id="1850347"/>
    <lineage>
        <taxon>Bacteria</taxon>
        <taxon>Pseudomonadati</taxon>
        <taxon>Pseudomonadota</taxon>
        <taxon>Alphaproteobacteria</taxon>
        <taxon>Sphingomonadales</taxon>
        <taxon>Sphingomonadaceae</taxon>
        <taxon>Novosphingobium</taxon>
    </lineage>
</organism>
<reference evidence="2 3" key="1">
    <citation type="submission" date="2016-05" db="EMBL/GenBank/DDBJ databases">
        <title>Complete genome sequence of Novosphingobium guangzhouense SA925(T).</title>
        <authorList>
            <person name="Sha S."/>
        </authorList>
    </citation>
    <scope>NUCLEOTIDE SEQUENCE [LARGE SCALE GENOMIC DNA]</scope>
    <source>
        <strain evidence="2 3">SA925</strain>
    </source>
</reference>
<name>A0A2K2G0R8_9SPHN</name>
<dbReference type="EMBL" id="LYMM01000033">
    <property type="protein sequence ID" value="PNU04636.1"/>
    <property type="molecule type" value="Genomic_DNA"/>
</dbReference>
<accession>A0A2K2G0R8</accession>
<feature type="compositionally biased region" description="Pro residues" evidence="1">
    <location>
        <begin position="1"/>
        <end position="12"/>
    </location>
</feature>
<dbReference type="AlphaFoldDB" id="A0A2K2G0R8"/>
<comment type="caution">
    <text evidence="2">The sequence shown here is derived from an EMBL/GenBank/DDBJ whole genome shotgun (WGS) entry which is preliminary data.</text>
</comment>
<protein>
    <submittedName>
        <fullName evidence="2">Uncharacterized protein</fullName>
    </submittedName>
</protein>
<evidence type="ECO:0000313" key="3">
    <source>
        <dbReference type="Proteomes" id="UP000236327"/>
    </source>
</evidence>